<dbReference type="Proteomes" id="UP000809587">
    <property type="component" value="Unassembled WGS sequence"/>
</dbReference>
<reference evidence="1 2" key="1">
    <citation type="submission" date="2021-02" db="EMBL/GenBank/DDBJ databases">
        <authorList>
            <person name="Lee D.-H."/>
        </authorList>
    </citation>
    <scope>NUCLEOTIDE SEQUENCE [LARGE SCALE GENOMIC DNA]</scope>
    <source>
        <strain evidence="1 2">MMS20-R2-29</strain>
    </source>
</reference>
<sequence>MNDDREEIARRVEAQARFRPPEALLDIWTGVRPMTAAEAAVDVSLYGPDEIAERNLTYEVAEYAPDMMLIGDDGGGRGLFVAGGDPDPEVLLIGLGAVGSDSGARIGRLSSLLENDFHALGLADAEEESPVPIDPIDILITHRPGVKAMVEIRRLLHLSLPVGALVGVDARFPMVVLTNVRYARYAEAIDQLNLSHRCLAVRPHIPA</sequence>
<accession>A0ABS2JJ05</accession>
<evidence type="ECO:0000313" key="2">
    <source>
        <dbReference type="Proteomes" id="UP000809587"/>
    </source>
</evidence>
<organism evidence="1 2">
    <name type="scientific">Micromonospora humidisoli</name>
    <dbReference type="NCBI Taxonomy" id="2807622"/>
    <lineage>
        <taxon>Bacteria</taxon>
        <taxon>Bacillati</taxon>
        <taxon>Actinomycetota</taxon>
        <taxon>Actinomycetes</taxon>
        <taxon>Micromonosporales</taxon>
        <taxon>Micromonosporaceae</taxon>
        <taxon>Micromonospora</taxon>
    </lineage>
</organism>
<name>A0ABS2JJ05_9ACTN</name>
<dbReference type="EMBL" id="JAFEUO010000010">
    <property type="protein sequence ID" value="MBM7086473.1"/>
    <property type="molecule type" value="Genomic_DNA"/>
</dbReference>
<gene>
    <name evidence="1" type="ORF">JQN84_28490</name>
</gene>
<protein>
    <submittedName>
        <fullName evidence="1">Uncharacterized protein</fullName>
    </submittedName>
</protein>
<comment type="caution">
    <text evidence="1">The sequence shown here is derived from an EMBL/GenBank/DDBJ whole genome shotgun (WGS) entry which is preliminary data.</text>
</comment>
<dbReference type="RefSeq" id="WP_204961657.1">
    <property type="nucleotide sequence ID" value="NZ_JAFEUO010000010.1"/>
</dbReference>
<proteinExistence type="predicted"/>
<dbReference type="InterPro" id="IPR037883">
    <property type="entry name" value="Knr4/Smi1-like_sf"/>
</dbReference>
<dbReference type="Gene3D" id="3.40.1580.10">
    <property type="entry name" value="SMI1/KNR4-like"/>
    <property type="match status" value="1"/>
</dbReference>
<evidence type="ECO:0000313" key="1">
    <source>
        <dbReference type="EMBL" id="MBM7086473.1"/>
    </source>
</evidence>
<keyword evidence="2" id="KW-1185">Reference proteome</keyword>